<feature type="transmembrane region" description="Helical" evidence="7">
    <location>
        <begin position="596"/>
        <end position="619"/>
    </location>
</feature>
<comment type="similarity">
    <text evidence="2">Belongs to the resistance-nodulation-cell division (RND) (TC 2.A.6) family. MmpL subfamily.</text>
</comment>
<feature type="transmembrane region" description="Helical" evidence="7">
    <location>
        <begin position="281"/>
        <end position="301"/>
    </location>
</feature>
<evidence type="ECO:0000313" key="10">
    <source>
        <dbReference type="Proteomes" id="UP000465866"/>
    </source>
</evidence>
<evidence type="ECO:0000256" key="6">
    <source>
        <dbReference type="ARBA" id="ARBA00023136"/>
    </source>
</evidence>
<dbReference type="InterPro" id="IPR004869">
    <property type="entry name" value="MMPL_dom"/>
</dbReference>
<dbReference type="EMBL" id="AP022569">
    <property type="protein sequence ID" value="BBX48251.1"/>
    <property type="molecule type" value="Genomic_DNA"/>
</dbReference>
<feature type="domain" description="Membrane transport protein MMPL" evidence="8">
    <location>
        <begin position="44"/>
        <end position="334"/>
    </location>
</feature>
<dbReference type="AlphaFoldDB" id="A0A7I7L394"/>
<keyword evidence="5 7" id="KW-1133">Transmembrane helix</keyword>
<dbReference type="Gene3D" id="1.20.1640.10">
    <property type="entry name" value="Multidrug efflux transporter AcrB transmembrane domain"/>
    <property type="match status" value="2"/>
</dbReference>
<feature type="transmembrane region" description="Helical" evidence="7">
    <location>
        <begin position="536"/>
        <end position="554"/>
    </location>
</feature>
<protein>
    <submittedName>
        <fullName evidence="9">Membrane protein</fullName>
    </submittedName>
</protein>
<gene>
    <name evidence="9" type="ORF">MCOO_42660</name>
</gene>
<proteinExistence type="inferred from homology"/>
<dbReference type="InterPro" id="IPR050545">
    <property type="entry name" value="Mycobact_MmpL"/>
</dbReference>
<evidence type="ECO:0000313" key="9">
    <source>
        <dbReference type="EMBL" id="BBX48251.1"/>
    </source>
</evidence>
<dbReference type="Pfam" id="PF03176">
    <property type="entry name" value="MMPL"/>
    <property type="match status" value="2"/>
</dbReference>
<dbReference type="SUPFAM" id="SSF82866">
    <property type="entry name" value="Multidrug efflux transporter AcrB transmembrane domain"/>
    <property type="match status" value="2"/>
</dbReference>
<feature type="transmembrane region" description="Helical" evidence="7">
    <location>
        <begin position="640"/>
        <end position="666"/>
    </location>
</feature>
<evidence type="ECO:0000256" key="4">
    <source>
        <dbReference type="ARBA" id="ARBA00022692"/>
    </source>
</evidence>
<reference evidence="9 10" key="1">
    <citation type="journal article" date="2019" name="Emerg. Microbes Infect.">
        <title>Comprehensive subspecies identification of 175 nontuberculous mycobacteria species based on 7547 genomic profiles.</title>
        <authorList>
            <person name="Matsumoto Y."/>
            <person name="Kinjo T."/>
            <person name="Motooka D."/>
            <person name="Nabeya D."/>
            <person name="Jung N."/>
            <person name="Uechi K."/>
            <person name="Horii T."/>
            <person name="Iida T."/>
            <person name="Fujita J."/>
            <person name="Nakamura S."/>
        </authorList>
    </citation>
    <scope>NUCLEOTIDE SEQUENCE [LARGE SCALE GENOMIC DNA]</scope>
    <source>
        <strain evidence="9 10">JCM 12404</strain>
    </source>
</reference>
<comment type="subcellular location">
    <subcellularLocation>
        <location evidence="1">Cell membrane</location>
        <topology evidence="1">Multi-pass membrane protein</topology>
    </subcellularLocation>
</comment>
<dbReference type="PANTHER" id="PTHR33406:SF11">
    <property type="entry name" value="MEMBRANE PROTEIN SCO6666-RELATED"/>
    <property type="match status" value="1"/>
</dbReference>
<keyword evidence="10" id="KW-1185">Reference proteome</keyword>
<feature type="transmembrane region" description="Helical" evidence="7">
    <location>
        <begin position="365"/>
        <end position="389"/>
    </location>
</feature>
<feature type="transmembrane region" description="Helical" evidence="7">
    <location>
        <begin position="566"/>
        <end position="584"/>
    </location>
</feature>
<dbReference type="Proteomes" id="UP000465866">
    <property type="component" value="Chromosome"/>
</dbReference>
<evidence type="ECO:0000256" key="1">
    <source>
        <dbReference type="ARBA" id="ARBA00004651"/>
    </source>
</evidence>
<evidence type="ECO:0000256" key="7">
    <source>
        <dbReference type="SAM" id="Phobius"/>
    </source>
</evidence>
<evidence type="ECO:0000256" key="3">
    <source>
        <dbReference type="ARBA" id="ARBA00022475"/>
    </source>
</evidence>
<dbReference type="RefSeq" id="WP_163779896.1">
    <property type="nucleotide sequence ID" value="NZ_AP022569.1"/>
</dbReference>
<name>A0A7I7L394_9MYCO</name>
<keyword evidence="6 7" id="KW-0472">Membrane</keyword>
<feature type="transmembrane region" description="Helical" evidence="7">
    <location>
        <begin position="307"/>
        <end position="332"/>
    </location>
</feature>
<organism evidence="9 10">
    <name type="scientific">Mycobacterium cookii</name>
    <dbReference type="NCBI Taxonomy" id="1775"/>
    <lineage>
        <taxon>Bacteria</taxon>
        <taxon>Bacillati</taxon>
        <taxon>Actinomycetota</taxon>
        <taxon>Actinomycetes</taxon>
        <taxon>Mycobacteriales</taxon>
        <taxon>Mycobacteriaceae</taxon>
        <taxon>Mycobacterium</taxon>
    </lineage>
</organism>
<feature type="transmembrane region" description="Helical" evidence="7">
    <location>
        <begin position="229"/>
        <end position="253"/>
    </location>
</feature>
<keyword evidence="3" id="KW-1003">Cell membrane</keyword>
<evidence type="ECO:0000259" key="8">
    <source>
        <dbReference type="Pfam" id="PF03176"/>
    </source>
</evidence>
<evidence type="ECO:0000256" key="5">
    <source>
        <dbReference type="ARBA" id="ARBA00022989"/>
    </source>
</evidence>
<dbReference type="KEGG" id="mcoo:MCOO_42660"/>
<feature type="domain" description="Membrane transport protein MMPL" evidence="8">
    <location>
        <begin position="401"/>
        <end position="714"/>
    </location>
</feature>
<dbReference type="PANTHER" id="PTHR33406">
    <property type="entry name" value="MEMBRANE PROTEIN MJ1562-RELATED"/>
    <property type="match status" value="1"/>
</dbReference>
<sequence>MLSLLTRLVVAAPKRILFFVLLLTAVAGAFGATVDEHLGAAGFQDPGSPSARGVKVLSDKYGQGDMDVTLVVRAPGRVLDQAATAAGRELVGQLRNSAYVSHVESPWDGSPQSAGLISKDGKTGLIVAGISGSENDAPKFAKAVTGRLTGPRGGLTVLAGGTAMVASEINDQSESDLVTAEAIALPLSLIVLIWVFGGLFAALLPLVVGGVAIVGTLGMLRVITLFTDVSIFSLDLTTAMGLALAIDYTLLLVSRYREEHAQIGDRDEALRRAMTTAGRTILFSACTVFLAVSALAVFPMYFLRSMAYAGCGVVALAGLYAVVVAPAVIKLLDDRIESLNIRTLFGRRNPDPDVRRSWLYTSTNFVMRHALPCAVAVVVLLLLLGAPFARARFGLPDDRALPTTAQSRQVGDAVRSEFPADPAAAVSIVIPNAHSLSGADIVGYATALSQVSGVEEVATPTGSYVHGVVAGPPMLPTGAKDGSLWLSVAVPGSSLSPQYRTEIDHLRAVAVPNGVEALFTGSDQLNRDSVDKIVDLLPVVLSLVAATTFVLVFLLTGSLVLPLEALVLNTLSLSATLGALVWVFQEGHLGGLGTTATGTLVADVLVFLFATAFGLSMDYEVFLLSRIREHWLETGDNNKAVGLGIAGAGRVITAAALLMVIVFVGLSTGEVSFMRMIGVGLALAVVVDATLVRMVLVPAFMKLVGKWNWWIPGRLAEVHAAVGLRES</sequence>
<evidence type="ECO:0000256" key="2">
    <source>
        <dbReference type="ARBA" id="ARBA00010157"/>
    </source>
</evidence>
<dbReference type="GO" id="GO:0005886">
    <property type="term" value="C:plasma membrane"/>
    <property type="evidence" value="ECO:0007669"/>
    <property type="project" value="UniProtKB-SubCell"/>
</dbReference>
<accession>A0A7I7L394</accession>
<feature type="transmembrane region" description="Helical" evidence="7">
    <location>
        <begin position="672"/>
        <end position="696"/>
    </location>
</feature>
<keyword evidence="4 7" id="KW-0812">Transmembrane</keyword>